<keyword evidence="2" id="KW-1185">Reference proteome</keyword>
<evidence type="ECO:0000313" key="2">
    <source>
        <dbReference type="Proteomes" id="UP001596122"/>
    </source>
</evidence>
<name>A0ABW0GKL5_9MICO</name>
<accession>A0ABW0GKL5</accession>
<dbReference type="Pfam" id="PF19593">
    <property type="entry name" value="DUF6098"/>
    <property type="match status" value="1"/>
</dbReference>
<dbReference type="RefSeq" id="WP_340271394.1">
    <property type="nucleotide sequence ID" value="NZ_JBBEOG010000011.1"/>
</dbReference>
<comment type="caution">
    <text evidence="1">The sequence shown here is derived from an EMBL/GenBank/DDBJ whole genome shotgun (WGS) entry which is preliminary data.</text>
</comment>
<gene>
    <name evidence="1" type="ORF">ACFPJ6_04420</name>
</gene>
<dbReference type="Proteomes" id="UP001596122">
    <property type="component" value="Unassembled WGS sequence"/>
</dbReference>
<dbReference type="EMBL" id="JBHSLD010000004">
    <property type="protein sequence ID" value="MFC5380029.1"/>
    <property type="molecule type" value="Genomic_DNA"/>
</dbReference>
<dbReference type="InterPro" id="IPR046080">
    <property type="entry name" value="DUF6098"/>
</dbReference>
<organism evidence="1 2">
    <name type="scientific">Aquipuribacter nitratireducens</name>
    <dbReference type="NCBI Taxonomy" id="650104"/>
    <lineage>
        <taxon>Bacteria</taxon>
        <taxon>Bacillati</taxon>
        <taxon>Actinomycetota</taxon>
        <taxon>Actinomycetes</taxon>
        <taxon>Micrococcales</taxon>
        <taxon>Intrasporangiaceae</taxon>
        <taxon>Aquipuribacter</taxon>
    </lineage>
</organism>
<reference evidence="2" key="1">
    <citation type="journal article" date="2019" name="Int. J. Syst. Evol. Microbiol.">
        <title>The Global Catalogue of Microorganisms (GCM) 10K type strain sequencing project: providing services to taxonomists for standard genome sequencing and annotation.</title>
        <authorList>
            <consortium name="The Broad Institute Genomics Platform"/>
            <consortium name="The Broad Institute Genome Sequencing Center for Infectious Disease"/>
            <person name="Wu L."/>
            <person name="Ma J."/>
        </authorList>
    </citation>
    <scope>NUCLEOTIDE SEQUENCE [LARGE SCALE GENOMIC DNA]</scope>
    <source>
        <strain evidence="2">CCUG 43114</strain>
    </source>
</reference>
<proteinExistence type="predicted"/>
<evidence type="ECO:0000313" key="1">
    <source>
        <dbReference type="EMBL" id="MFC5380029.1"/>
    </source>
</evidence>
<sequence>MTDGTPWPRRPRAAAALERPASLGAWPDVVRFVARAPWSLHVVRGRPRPARGGGVHDAESGCVLPGLPVLTVTPAPWWTGAVADWVARQLVAHLEDRRGGSDVVLLTGREVGRGWDGELLLGDVARAAVVAEAAVAAAQRHHREVSCGAWPVSQGDVDWIVLP</sequence>
<protein>
    <submittedName>
        <fullName evidence="1">DUF6098 family protein</fullName>
    </submittedName>
</protein>